<dbReference type="Proteomes" id="UP000017052">
    <property type="component" value="Unassembled WGS sequence"/>
</dbReference>
<dbReference type="Pfam" id="PF24481">
    <property type="entry name" value="CT398_CC"/>
    <property type="match status" value="1"/>
</dbReference>
<accession>U2RWU7</accession>
<dbReference type="Pfam" id="PF02591">
    <property type="entry name" value="Zn_ribbon_9"/>
    <property type="match status" value="1"/>
</dbReference>
<evidence type="ECO:0000259" key="2">
    <source>
        <dbReference type="Pfam" id="PF02591"/>
    </source>
</evidence>
<dbReference type="PANTHER" id="PTHR39082">
    <property type="entry name" value="PHOSPHOLIPASE C-BETA-2-RELATED"/>
    <property type="match status" value="1"/>
</dbReference>
<dbReference type="InterPro" id="IPR052376">
    <property type="entry name" value="Oxidative_Scav/Glycosyltrans"/>
</dbReference>
<dbReference type="GeneID" id="95359232"/>
<reference evidence="4" key="1">
    <citation type="submission" date="2013-08" db="EMBL/GenBank/DDBJ databases">
        <authorList>
            <person name="Durkin A.S."/>
            <person name="Haft D.R."/>
            <person name="McCorrison J."/>
            <person name="Torralba M."/>
            <person name="Gillis M."/>
            <person name="Haft D.H."/>
            <person name="Methe B."/>
            <person name="Sutton G."/>
            <person name="Nelson K.E."/>
        </authorList>
    </citation>
    <scope>NUCLEOTIDE SEQUENCE [LARGE SCALE GENOMIC DNA]</scope>
    <source>
        <strain evidence="4">F0233</strain>
    </source>
</reference>
<protein>
    <submittedName>
        <fullName evidence="4">Zinc ribbon domain protein</fullName>
    </submittedName>
</protein>
<feature type="domain" description="C4-type zinc ribbon" evidence="2">
    <location>
        <begin position="205"/>
        <end position="239"/>
    </location>
</feature>
<dbReference type="InterPro" id="IPR056003">
    <property type="entry name" value="CT398_CC_hairpin"/>
</dbReference>
<evidence type="ECO:0000256" key="1">
    <source>
        <dbReference type="SAM" id="Coils"/>
    </source>
</evidence>
<keyword evidence="1" id="KW-0175">Coiled coil</keyword>
<keyword evidence="5" id="KW-1185">Reference proteome</keyword>
<dbReference type="OrthoDB" id="9784388at2"/>
<dbReference type="Gene3D" id="1.10.287.1490">
    <property type="match status" value="1"/>
</dbReference>
<gene>
    <name evidence="4" type="ORF">HMPREF0682_0421</name>
</gene>
<feature type="domain" description="CT398-like coiled coil hairpin" evidence="3">
    <location>
        <begin position="14"/>
        <end position="194"/>
    </location>
</feature>
<evidence type="ECO:0000259" key="3">
    <source>
        <dbReference type="Pfam" id="PF24481"/>
    </source>
</evidence>
<dbReference type="InterPro" id="IPR003743">
    <property type="entry name" value="Zf-RING_7"/>
</dbReference>
<evidence type="ECO:0000313" key="5">
    <source>
        <dbReference type="Proteomes" id="UP000017052"/>
    </source>
</evidence>
<comment type="caution">
    <text evidence="4">The sequence shown here is derived from an EMBL/GenBank/DDBJ whole genome shotgun (WGS) entry which is preliminary data.</text>
</comment>
<feature type="coiled-coil region" evidence="1">
    <location>
        <begin position="97"/>
        <end position="177"/>
    </location>
</feature>
<dbReference type="RefSeq" id="WP_021797244.1">
    <property type="nucleotide sequence ID" value="NZ_ACVN02000144.1"/>
</dbReference>
<proteinExistence type="predicted"/>
<dbReference type="AlphaFoldDB" id="U2RWU7"/>
<organism evidence="4 5">
    <name type="scientific">Propionibacterium acidifaciens F0233</name>
    <dbReference type="NCBI Taxonomy" id="553198"/>
    <lineage>
        <taxon>Bacteria</taxon>
        <taxon>Bacillati</taxon>
        <taxon>Actinomycetota</taxon>
        <taxon>Actinomycetes</taxon>
        <taxon>Propionibacteriales</taxon>
        <taxon>Propionibacteriaceae</taxon>
        <taxon>Propionibacterium</taxon>
    </lineage>
</organism>
<dbReference type="EMBL" id="ACVN02000144">
    <property type="protein sequence ID" value="ERK58028.1"/>
    <property type="molecule type" value="Genomic_DNA"/>
</dbReference>
<evidence type="ECO:0000313" key="4">
    <source>
        <dbReference type="EMBL" id="ERK58028.1"/>
    </source>
</evidence>
<dbReference type="PANTHER" id="PTHR39082:SF1">
    <property type="entry name" value="SCAVENGER RECEPTOR CLASS A MEMBER 3"/>
    <property type="match status" value="1"/>
</dbReference>
<sequence>MLADPVAQRRLLDVAALDMKAVHLRHRAANLPEDEELRGLQAERVALTERITEADTRRGDVQMELDRIDRDLETVKARQKRDQGRADSGEVVDQRALQSLLAEIEHLTGRINDLEETELEAMQAVEDATAARDEFVARRTGIEERMRELLASRKSARAEIAEQAERLAAERRAVRERLPAELLALYDRIAGRSGSSGAAELRARRCGGCGLEIDPTELHAIAAAAPDAIVRCEECGRILVRTDESGL</sequence>
<name>U2RWU7_9ACTN</name>